<feature type="region of interest" description="Disordered" evidence="2">
    <location>
        <begin position="307"/>
        <end position="356"/>
    </location>
</feature>
<evidence type="ECO:0000256" key="1">
    <source>
        <dbReference type="SAM" id="Coils"/>
    </source>
</evidence>
<accession>A0AAU9T186</accession>
<evidence type="ECO:0000256" key="2">
    <source>
        <dbReference type="SAM" id="MobiDB-lite"/>
    </source>
</evidence>
<feature type="domain" description="DUF3444" evidence="3">
    <location>
        <begin position="541"/>
        <end position="738"/>
    </location>
</feature>
<keyword evidence="5" id="KW-1185">Reference proteome</keyword>
<sequence>MKENVAQVSLSLHFQARKENRPLSKLMSLTIFFCLFLLSDSSFSPCISSDTQTVQRKKERTGISTIFRWRHAGGEETATGVNWISILRESHAKIPSLMADPCFCLKTRVHGSDIMVMEGDQKDEGVLKTLDQIEEKALSILKFSGLFDDMIGSLEKKEERLREVEAREKEISLLEESISDRLGVLEEKEMDFDLRKVIEATLMSLVFEKQSEEVATHFEKHEDKLGLLHHSMTKKLEHIVSEFEAKKEEARGISESIHEKLWELEKAEKDLVLLQRAEAEKWNEESESMGESRKKLEAMEKELKGKEDAFEAKQKEEAEKLREETERWNEERKQLEVRKNELSSLEEATKEKSAELKKKEETFELKQKEEAEKLREEIERWNEEMKQLEVRKDELSALEEATKEKSAELKRKEETFELKQKEEAEKWRQETELKSKNLEIKEKALEEMEKELKLKQVNLEERLKQQLANAKTRKRSNLELEPLVPLLVENDSDPCSLNRLAKRHKPQEADSACAPFGNTDPASTHITEANVVRVDISNGDPKSLTCPEAKFNDFNKPTSSFAVDQVWALYDSKDDMPRIYAQIRRIFRWESDLSLQVTLLEHVETRKDEKSIPTTACGRFEYGDTEIKSHLMFAHEMQHIKCGKHVIVNPRKGEKWAVFRDWNTSWSSHSGLHEPPYRFDFVEVITEFDDHIGIEVAYMGKLEGFESVSRRDEQHGLSKITISPGEMQRFSHKVASAEAPTVENQDGSTKDQAIIID</sequence>
<evidence type="ECO:0000313" key="4">
    <source>
        <dbReference type="EMBL" id="CAH2077728.1"/>
    </source>
</evidence>
<dbReference type="EMBL" id="OU466863">
    <property type="protein sequence ID" value="CAH2077728.1"/>
    <property type="molecule type" value="Genomic_DNA"/>
</dbReference>
<dbReference type="PANTHER" id="PTHR45089:SF21">
    <property type="entry name" value="TRICHOHYALIN-LIKE PROTEIN (DUF3444)"/>
    <property type="match status" value="1"/>
</dbReference>
<evidence type="ECO:0000313" key="5">
    <source>
        <dbReference type="Proteomes" id="UP000836841"/>
    </source>
</evidence>
<keyword evidence="1" id="KW-0175">Coiled coil</keyword>
<proteinExistence type="predicted"/>
<protein>
    <recommendedName>
        <fullName evidence="3">DUF3444 domain-containing protein</fullName>
    </recommendedName>
</protein>
<evidence type="ECO:0000259" key="3">
    <source>
        <dbReference type="Pfam" id="PF11926"/>
    </source>
</evidence>
<dbReference type="Pfam" id="PF11926">
    <property type="entry name" value="DUF3444"/>
    <property type="match status" value="1"/>
</dbReference>
<reference evidence="4 5" key="1">
    <citation type="submission" date="2022-03" db="EMBL/GenBank/DDBJ databases">
        <authorList>
            <person name="Nunn A."/>
            <person name="Chopra R."/>
            <person name="Nunn A."/>
            <person name="Contreras Garrido A."/>
        </authorList>
    </citation>
    <scope>NUCLEOTIDE SEQUENCE [LARGE SCALE GENOMIC DNA]</scope>
</reference>
<feature type="coiled-coil region" evidence="1">
    <location>
        <begin position="147"/>
        <end position="174"/>
    </location>
</feature>
<dbReference type="PANTHER" id="PTHR45089">
    <property type="entry name" value="DNAJ HEAT SHOCK AMINO-TERMINAL DOMAIN PROTEIN-RELATED"/>
    <property type="match status" value="1"/>
</dbReference>
<dbReference type="AlphaFoldDB" id="A0AAU9T186"/>
<dbReference type="InterPro" id="IPR024593">
    <property type="entry name" value="DUF3444"/>
</dbReference>
<name>A0AAU9T186_THLAR</name>
<dbReference type="Proteomes" id="UP000836841">
    <property type="component" value="Chromosome 7"/>
</dbReference>
<gene>
    <name evidence="4" type="ORF">TAV2_LOCUS24158</name>
</gene>
<organism evidence="4 5">
    <name type="scientific">Thlaspi arvense</name>
    <name type="common">Field penny-cress</name>
    <dbReference type="NCBI Taxonomy" id="13288"/>
    <lineage>
        <taxon>Eukaryota</taxon>
        <taxon>Viridiplantae</taxon>
        <taxon>Streptophyta</taxon>
        <taxon>Embryophyta</taxon>
        <taxon>Tracheophyta</taxon>
        <taxon>Spermatophyta</taxon>
        <taxon>Magnoliopsida</taxon>
        <taxon>eudicotyledons</taxon>
        <taxon>Gunneridae</taxon>
        <taxon>Pentapetalae</taxon>
        <taxon>rosids</taxon>
        <taxon>malvids</taxon>
        <taxon>Brassicales</taxon>
        <taxon>Brassicaceae</taxon>
        <taxon>Thlaspideae</taxon>
        <taxon>Thlaspi</taxon>
    </lineage>
</organism>